<dbReference type="Gene3D" id="1.10.3730.20">
    <property type="match status" value="1"/>
</dbReference>
<feature type="transmembrane region" description="Helical" evidence="1">
    <location>
        <begin position="31"/>
        <end position="52"/>
    </location>
</feature>
<protein>
    <recommendedName>
        <fullName evidence="4">Multidrug transporter EmrE</fullName>
    </recommendedName>
</protein>
<keyword evidence="1" id="KW-1133">Transmembrane helix</keyword>
<proteinExistence type="predicted"/>
<organism evidence="2 3">
    <name type="scientific">Rhinopithecimicrobium faecis</name>
    <dbReference type="NCBI Taxonomy" id="2820698"/>
    <lineage>
        <taxon>Bacteria</taxon>
        <taxon>Pseudomonadati</taxon>
        <taxon>Bacteroidota</taxon>
        <taxon>Sphingobacteriia</taxon>
        <taxon>Sphingobacteriales</taxon>
        <taxon>Sphingobacteriaceae</taxon>
        <taxon>Rhinopithecimicrobium</taxon>
    </lineage>
</organism>
<dbReference type="EMBL" id="JAGKSB010000009">
    <property type="protein sequence ID" value="MBP3943679.1"/>
    <property type="molecule type" value="Genomic_DNA"/>
</dbReference>
<dbReference type="InterPro" id="IPR037185">
    <property type="entry name" value="EmrE-like"/>
</dbReference>
<keyword evidence="1" id="KW-0472">Membrane</keyword>
<sequence length="111" mass="12525">MNYLYFIIFWVCQILSTIIFKYGGIHPKYHWSAVVVGNIILICASWFLIQLFKSFPQPIVIALCSGGTFLTVQLSMALVFRQPLTWMQILGSFVIVVGMVLVTFGGKETLS</sequence>
<dbReference type="SUPFAM" id="SSF103481">
    <property type="entry name" value="Multidrug resistance efflux transporter EmrE"/>
    <property type="match status" value="1"/>
</dbReference>
<evidence type="ECO:0000313" key="2">
    <source>
        <dbReference type="EMBL" id="MBP3943679.1"/>
    </source>
</evidence>
<keyword evidence="1" id="KW-0812">Transmembrane</keyword>
<evidence type="ECO:0000256" key="1">
    <source>
        <dbReference type="SAM" id="Phobius"/>
    </source>
</evidence>
<gene>
    <name evidence="2" type="ORF">J5U18_08905</name>
</gene>
<dbReference type="Proteomes" id="UP000679691">
    <property type="component" value="Unassembled WGS sequence"/>
</dbReference>
<feature type="transmembrane region" description="Helical" evidence="1">
    <location>
        <begin position="59"/>
        <end position="80"/>
    </location>
</feature>
<evidence type="ECO:0000313" key="3">
    <source>
        <dbReference type="Proteomes" id="UP000679691"/>
    </source>
</evidence>
<feature type="transmembrane region" description="Helical" evidence="1">
    <location>
        <begin position="7"/>
        <end position="25"/>
    </location>
</feature>
<accession>A0A8T4H9W5</accession>
<dbReference type="RefSeq" id="WP_353547179.1">
    <property type="nucleotide sequence ID" value="NZ_JAGKSB010000009.1"/>
</dbReference>
<comment type="caution">
    <text evidence="2">The sequence shown here is derived from an EMBL/GenBank/DDBJ whole genome shotgun (WGS) entry which is preliminary data.</text>
</comment>
<dbReference type="AlphaFoldDB" id="A0A8T4H9W5"/>
<keyword evidence="3" id="KW-1185">Reference proteome</keyword>
<name>A0A8T4H9W5_9SPHI</name>
<feature type="transmembrane region" description="Helical" evidence="1">
    <location>
        <begin position="86"/>
        <end position="106"/>
    </location>
</feature>
<reference evidence="2" key="1">
    <citation type="submission" date="2021-03" db="EMBL/GenBank/DDBJ databases">
        <authorList>
            <person name="Lu T."/>
            <person name="Wang Q."/>
            <person name="Han X."/>
        </authorList>
    </citation>
    <scope>NUCLEOTIDE SEQUENCE</scope>
    <source>
        <strain evidence="2">WQ 2009</strain>
    </source>
</reference>
<evidence type="ECO:0008006" key="4">
    <source>
        <dbReference type="Google" id="ProtNLM"/>
    </source>
</evidence>